<dbReference type="Pfam" id="PF01047">
    <property type="entry name" value="MarR"/>
    <property type="match status" value="1"/>
</dbReference>
<dbReference type="PROSITE" id="PS50995">
    <property type="entry name" value="HTH_MARR_2"/>
    <property type="match status" value="1"/>
</dbReference>
<evidence type="ECO:0000313" key="6">
    <source>
        <dbReference type="Proteomes" id="UP000223596"/>
    </source>
</evidence>
<keyword evidence="1" id="KW-0805">Transcription regulation</keyword>
<dbReference type="GeneID" id="35806092"/>
<dbReference type="GO" id="GO:0003700">
    <property type="term" value="F:DNA-binding transcription factor activity"/>
    <property type="evidence" value="ECO:0007669"/>
    <property type="project" value="InterPro"/>
</dbReference>
<name>A0AB36TI37_ACETH</name>
<dbReference type="GO" id="GO:0003677">
    <property type="term" value="F:DNA binding"/>
    <property type="evidence" value="ECO:0007669"/>
    <property type="project" value="UniProtKB-KW"/>
</dbReference>
<dbReference type="Gene3D" id="1.10.10.10">
    <property type="entry name" value="Winged helix-like DNA-binding domain superfamily/Winged helix DNA-binding domain"/>
    <property type="match status" value="1"/>
</dbReference>
<keyword evidence="3" id="KW-0804">Transcription</keyword>
<organism evidence="5 6">
    <name type="scientific">Acetivibrio thermocellus AD2</name>
    <dbReference type="NCBI Taxonomy" id="1138384"/>
    <lineage>
        <taxon>Bacteria</taxon>
        <taxon>Bacillati</taxon>
        <taxon>Bacillota</taxon>
        <taxon>Clostridia</taxon>
        <taxon>Eubacteriales</taxon>
        <taxon>Oscillospiraceae</taxon>
        <taxon>Acetivibrio</taxon>
    </lineage>
</organism>
<dbReference type="EMBL" id="PDBW01000001">
    <property type="protein sequence ID" value="PFH03559.1"/>
    <property type="molecule type" value="Genomic_DNA"/>
</dbReference>
<dbReference type="AlphaFoldDB" id="A0AB36TI37"/>
<evidence type="ECO:0000259" key="4">
    <source>
        <dbReference type="PROSITE" id="PS50995"/>
    </source>
</evidence>
<dbReference type="RefSeq" id="WP_003517769.1">
    <property type="nucleotide sequence ID" value="NZ_CP013828.1"/>
</dbReference>
<dbReference type="PANTHER" id="PTHR42756:SF1">
    <property type="entry name" value="TRANSCRIPTIONAL REPRESSOR OF EMRAB OPERON"/>
    <property type="match status" value="1"/>
</dbReference>
<keyword evidence="2 5" id="KW-0238">DNA-binding</keyword>
<gene>
    <name evidence="5" type="ORF">M972_112370</name>
</gene>
<dbReference type="InterPro" id="IPR036388">
    <property type="entry name" value="WH-like_DNA-bd_sf"/>
</dbReference>
<evidence type="ECO:0000256" key="1">
    <source>
        <dbReference type="ARBA" id="ARBA00023015"/>
    </source>
</evidence>
<reference evidence="5 6" key="1">
    <citation type="submission" date="2017-09" db="EMBL/GenBank/DDBJ databases">
        <title>Evaluation of Pacific Biosciences Sequencing Technology to Finishing C. thermocellum Genome Sequences.</title>
        <authorList>
            <person name="Brown S."/>
        </authorList>
    </citation>
    <scope>NUCLEOTIDE SEQUENCE [LARGE SCALE GENOMIC DNA]</scope>
    <source>
        <strain evidence="5 6">AD2</strain>
    </source>
</reference>
<dbReference type="SMART" id="SM00347">
    <property type="entry name" value="HTH_MARR"/>
    <property type="match status" value="1"/>
</dbReference>
<protein>
    <submittedName>
        <fullName evidence="5">DNA-binding MarR family transcriptional regulator</fullName>
    </submittedName>
</protein>
<dbReference type="PANTHER" id="PTHR42756">
    <property type="entry name" value="TRANSCRIPTIONAL REGULATOR, MARR"/>
    <property type="match status" value="1"/>
</dbReference>
<comment type="caution">
    <text evidence="5">The sequence shown here is derived from an EMBL/GenBank/DDBJ whole genome shotgun (WGS) entry which is preliminary data.</text>
</comment>
<evidence type="ECO:0000313" key="5">
    <source>
        <dbReference type="EMBL" id="PFH03559.1"/>
    </source>
</evidence>
<accession>A0AB36TI37</accession>
<proteinExistence type="predicted"/>
<evidence type="ECO:0000256" key="3">
    <source>
        <dbReference type="ARBA" id="ARBA00023163"/>
    </source>
</evidence>
<dbReference type="PRINTS" id="PR00598">
    <property type="entry name" value="HTHMARR"/>
</dbReference>
<dbReference type="InterPro" id="IPR036390">
    <property type="entry name" value="WH_DNA-bd_sf"/>
</dbReference>
<evidence type="ECO:0000256" key="2">
    <source>
        <dbReference type="ARBA" id="ARBA00023125"/>
    </source>
</evidence>
<dbReference type="SUPFAM" id="SSF46785">
    <property type="entry name" value="Winged helix' DNA-binding domain"/>
    <property type="match status" value="1"/>
</dbReference>
<sequence length="157" mass="18429">MDKNMDNNYIDKISNKEVIRQLIIFAMKHRRIMQKFLDETGVYQAQHRLLMEIFRNPDASQNDIARSMDVSAATIAVSLKKLEKGGYIKRETVEEDNRFNKITITEKGNKVVEQSKQIFDLVHQKVFEGFSEEEKRTLFTLLQKLNSNLDRMEAETK</sequence>
<dbReference type="Proteomes" id="UP000223596">
    <property type="component" value="Unassembled WGS sequence"/>
</dbReference>
<dbReference type="InterPro" id="IPR000835">
    <property type="entry name" value="HTH_MarR-typ"/>
</dbReference>
<feature type="domain" description="HTH marR-type" evidence="4">
    <location>
        <begin position="15"/>
        <end position="147"/>
    </location>
</feature>